<accession>A0AAE1WWE9</accession>
<evidence type="ECO:0000313" key="1">
    <source>
        <dbReference type="EMBL" id="KAK4400882.1"/>
    </source>
</evidence>
<gene>
    <name evidence="1" type="ORF">Sango_1194300</name>
</gene>
<reference evidence="1" key="2">
    <citation type="journal article" date="2024" name="Plant">
        <title>Genomic evolution and insights into agronomic trait innovations of Sesamum species.</title>
        <authorList>
            <person name="Miao H."/>
            <person name="Wang L."/>
            <person name="Qu L."/>
            <person name="Liu H."/>
            <person name="Sun Y."/>
            <person name="Le M."/>
            <person name="Wang Q."/>
            <person name="Wei S."/>
            <person name="Zheng Y."/>
            <person name="Lin W."/>
            <person name="Duan Y."/>
            <person name="Cao H."/>
            <person name="Xiong S."/>
            <person name="Wang X."/>
            <person name="Wei L."/>
            <person name="Li C."/>
            <person name="Ma Q."/>
            <person name="Ju M."/>
            <person name="Zhao R."/>
            <person name="Li G."/>
            <person name="Mu C."/>
            <person name="Tian Q."/>
            <person name="Mei H."/>
            <person name="Zhang T."/>
            <person name="Gao T."/>
            <person name="Zhang H."/>
        </authorList>
    </citation>
    <scope>NUCLEOTIDE SEQUENCE</scope>
    <source>
        <strain evidence="1">K16</strain>
    </source>
</reference>
<dbReference type="PANTHER" id="PTHR33116:SF76">
    <property type="entry name" value="DUF4283 DOMAIN-CONTAINING PROTEIN"/>
    <property type="match status" value="1"/>
</dbReference>
<evidence type="ECO:0000313" key="2">
    <source>
        <dbReference type="Proteomes" id="UP001289374"/>
    </source>
</evidence>
<organism evidence="1 2">
    <name type="scientific">Sesamum angolense</name>
    <dbReference type="NCBI Taxonomy" id="2727404"/>
    <lineage>
        <taxon>Eukaryota</taxon>
        <taxon>Viridiplantae</taxon>
        <taxon>Streptophyta</taxon>
        <taxon>Embryophyta</taxon>
        <taxon>Tracheophyta</taxon>
        <taxon>Spermatophyta</taxon>
        <taxon>Magnoliopsida</taxon>
        <taxon>eudicotyledons</taxon>
        <taxon>Gunneridae</taxon>
        <taxon>Pentapetalae</taxon>
        <taxon>asterids</taxon>
        <taxon>lamiids</taxon>
        <taxon>Lamiales</taxon>
        <taxon>Pedaliaceae</taxon>
        <taxon>Sesamum</taxon>
    </lineage>
</organism>
<sequence length="446" mass="51009">MMNVGVWNVRGLNRQEHHVAIKELVSEHRLYHISVFVIVIYGANDIGTRRDLWHCVGLWLVMGDFITALDMSEFDNYLAVSPDFIPLMDNVWQHNIVGTLIGYSGASDVIGILTFNICVLGLDITLLMRKLLDSWPSLILERLISPSQNAFIPGRSINDNVLLARSSSSGTINNVFLSVIYTMVGEVYDNDIILCLLECQYSWILSRSPGIETRGSYIPFICLCLLWSTPSVARLSRRPLASTVPCVIVNLIPLKISYCQSLLCKIDKSFKGWEGVGLSFADRLQLIKSIIMEFQVYCGMAFIFPKGIIHEIEKRMHTFLWKGNSDTGYAKVAWNQVCLPLNESGIGIHDVQALNYAFMSKHMWAVVNNRGSSIWVQWIWQYRIRRKTMWMVNANASSRCWRKLLWLRAVLQPQVEYRIEDSYFPYGRTLGMHVALSFIIFQVVFS</sequence>
<reference evidence="1" key="1">
    <citation type="submission" date="2020-06" db="EMBL/GenBank/DDBJ databases">
        <authorList>
            <person name="Li T."/>
            <person name="Hu X."/>
            <person name="Zhang T."/>
            <person name="Song X."/>
            <person name="Zhang H."/>
            <person name="Dai N."/>
            <person name="Sheng W."/>
            <person name="Hou X."/>
            <person name="Wei L."/>
        </authorList>
    </citation>
    <scope>NUCLEOTIDE SEQUENCE</scope>
    <source>
        <strain evidence="1">K16</strain>
        <tissue evidence="1">Leaf</tissue>
    </source>
</reference>
<dbReference type="PANTHER" id="PTHR33116">
    <property type="entry name" value="REVERSE TRANSCRIPTASE ZINC-BINDING DOMAIN-CONTAINING PROTEIN-RELATED-RELATED"/>
    <property type="match status" value="1"/>
</dbReference>
<dbReference type="AlphaFoldDB" id="A0AAE1WWE9"/>
<proteinExistence type="predicted"/>
<name>A0AAE1WWE9_9LAMI</name>
<protein>
    <submittedName>
        <fullName evidence="1">Uncharacterized protein</fullName>
    </submittedName>
</protein>
<dbReference type="Proteomes" id="UP001289374">
    <property type="component" value="Unassembled WGS sequence"/>
</dbReference>
<dbReference type="EMBL" id="JACGWL010000006">
    <property type="protein sequence ID" value="KAK4400882.1"/>
    <property type="molecule type" value="Genomic_DNA"/>
</dbReference>
<keyword evidence="2" id="KW-1185">Reference proteome</keyword>
<comment type="caution">
    <text evidence="1">The sequence shown here is derived from an EMBL/GenBank/DDBJ whole genome shotgun (WGS) entry which is preliminary data.</text>
</comment>